<keyword evidence="1" id="KW-0547">Nucleotide-binding</keyword>
<reference evidence="1" key="2">
    <citation type="submission" date="2022-09" db="EMBL/GenBank/DDBJ databases">
        <title>Rouxiella aceris sp. nov., isolated from tree sap and emended description of the genus Rhouxiella.</title>
        <authorList>
            <person name="Kim I.S."/>
        </authorList>
    </citation>
    <scope>NUCLEOTIDE SEQUENCE</scope>
    <source>
        <strain evidence="1">SAP-2</strain>
    </source>
</reference>
<protein>
    <submittedName>
        <fullName evidence="1">ATP-binding protein</fullName>
    </submittedName>
</protein>
<dbReference type="SUPFAM" id="SSF52540">
    <property type="entry name" value="P-loop containing nucleoside triphosphate hydrolases"/>
    <property type="match status" value="1"/>
</dbReference>
<dbReference type="InterPro" id="IPR027417">
    <property type="entry name" value="P-loop_NTPase"/>
</dbReference>
<sequence>MTHAQTSQHFSLSQSPTLHLLCGKIASGKSTLSATLAAQPGTVIISEDSWLAHLFADEMHSVNDYIRCSAKLRNAIKPHVIALLKAGISVVLDFPANTLANRQWMMSIVNESNVDHQLHYLNVEDEVCKARLRARNEAGNHDFLATDEQFDLITRYFVEPTAEEGFTLVVHDAH</sequence>
<dbReference type="Proteomes" id="UP000705283">
    <property type="component" value="Unassembled WGS sequence"/>
</dbReference>
<accession>A0AA40X5X7</accession>
<reference evidence="1" key="1">
    <citation type="submission" date="2020-11" db="EMBL/GenBank/DDBJ databases">
        <authorList>
            <person name="Lee S.D."/>
        </authorList>
    </citation>
    <scope>NUCLEOTIDE SEQUENCE</scope>
    <source>
        <strain evidence="1">SAP-2</strain>
    </source>
</reference>
<evidence type="ECO:0000313" key="1">
    <source>
        <dbReference type="EMBL" id="MBF6639273.1"/>
    </source>
</evidence>
<dbReference type="Gene3D" id="3.40.50.300">
    <property type="entry name" value="P-loop containing nucleotide triphosphate hydrolases"/>
    <property type="match status" value="1"/>
</dbReference>
<organism evidence="1 2">
    <name type="scientific">Rouxiella silvae</name>
    <dbReference type="NCBI Taxonomy" id="1646373"/>
    <lineage>
        <taxon>Bacteria</taxon>
        <taxon>Pseudomonadati</taxon>
        <taxon>Pseudomonadota</taxon>
        <taxon>Gammaproteobacteria</taxon>
        <taxon>Enterobacterales</taxon>
        <taxon>Yersiniaceae</taxon>
        <taxon>Rouxiella</taxon>
    </lineage>
</organism>
<proteinExistence type="predicted"/>
<dbReference type="EMBL" id="JADMKS010000010">
    <property type="protein sequence ID" value="MBF6639273.1"/>
    <property type="molecule type" value="Genomic_DNA"/>
</dbReference>
<gene>
    <name evidence="1" type="ORF">ITX54_21665</name>
</gene>
<dbReference type="AlphaFoldDB" id="A0AA40X5X7"/>
<evidence type="ECO:0000313" key="2">
    <source>
        <dbReference type="Proteomes" id="UP000705283"/>
    </source>
</evidence>
<dbReference type="Pfam" id="PF13671">
    <property type="entry name" value="AAA_33"/>
    <property type="match status" value="1"/>
</dbReference>
<name>A0AA40X5X7_9GAMM</name>
<comment type="caution">
    <text evidence="1">The sequence shown here is derived from an EMBL/GenBank/DDBJ whole genome shotgun (WGS) entry which is preliminary data.</text>
</comment>
<dbReference type="GO" id="GO:0005524">
    <property type="term" value="F:ATP binding"/>
    <property type="evidence" value="ECO:0007669"/>
    <property type="project" value="UniProtKB-KW"/>
</dbReference>
<keyword evidence="1" id="KW-0067">ATP-binding</keyword>
<dbReference type="RefSeq" id="WP_194978769.1">
    <property type="nucleotide sequence ID" value="NZ_JADMKS010000010.1"/>
</dbReference>